<keyword evidence="3" id="KW-1185">Reference proteome</keyword>
<feature type="transmembrane region" description="Helical" evidence="1">
    <location>
        <begin position="24"/>
        <end position="42"/>
    </location>
</feature>
<sequence length="113" mass="12434">MVITPVLQYACLTSLASSRITVEPAAICAVIGLVGMFGVAIWNLRQTRSDPLYELTSPPLRLVGLGLAVFALIAFEALIKHNLLATILAFLVVDLLFMRLLIVCGRRLTRRLR</sequence>
<keyword evidence="1" id="KW-0472">Membrane</keyword>
<accession>A0ABQ1G8F2</accession>
<evidence type="ECO:0008006" key="4">
    <source>
        <dbReference type="Google" id="ProtNLM"/>
    </source>
</evidence>
<feature type="transmembrane region" description="Helical" evidence="1">
    <location>
        <begin position="62"/>
        <end position="79"/>
    </location>
</feature>
<keyword evidence="1" id="KW-1133">Transmembrane helix</keyword>
<evidence type="ECO:0000256" key="1">
    <source>
        <dbReference type="SAM" id="Phobius"/>
    </source>
</evidence>
<reference evidence="3" key="1">
    <citation type="journal article" date="2019" name="Int. J. Syst. Evol. Microbiol.">
        <title>The Global Catalogue of Microorganisms (GCM) 10K type strain sequencing project: providing services to taxonomists for standard genome sequencing and annotation.</title>
        <authorList>
            <consortium name="The Broad Institute Genomics Platform"/>
            <consortium name="The Broad Institute Genome Sequencing Center for Infectious Disease"/>
            <person name="Wu L."/>
            <person name="Ma J."/>
        </authorList>
    </citation>
    <scope>NUCLEOTIDE SEQUENCE [LARGE SCALE GENOMIC DNA]</scope>
    <source>
        <strain evidence="3">CGMCC 1.10106</strain>
    </source>
</reference>
<protein>
    <recommendedName>
        <fullName evidence="4">DUF2568 domain-containing protein</fullName>
    </recommendedName>
</protein>
<evidence type="ECO:0000313" key="3">
    <source>
        <dbReference type="Proteomes" id="UP000618591"/>
    </source>
</evidence>
<name>A0ABQ1G8F2_9SPHN</name>
<evidence type="ECO:0000313" key="2">
    <source>
        <dbReference type="EMBL" id="GGA38734.1"/>
    </source>
</evidence>
<gene>
    <name evidence="2" type="ORF">GCM10011395_06300</name>
</gene>
<feature type="transmembrane region" description="Helical" evidence="1">
    <location>
        <begin position="85"/>
        <end position="104"/>
    </location>
</feature>
<comment type="caution">
    <text evidence="2">The sequence shown here is derived from an EMBL/GenBank/DDBJ whole genome shotgun (WGS) entry which is preliminary data.</text>
</comment>
<dbReference type="Proteomes" id="UP000618591">
    <property type="component" value="Unassembled WGS sequence"/>
</dbReference>
<keyword evidence="1" id="KW-0812">Transmembrane</keyword>
<dbReference type="EMBL" id="BMDW01000003">
    <property type="protein sequence ID" value="GGA38734.1"/>
    <property type="molecule type" value="Genomic_DNA"/>
</dbReference>
<proteinExistence type="predicted"/>
<organism evidence="2 3">
    <name type="scientific">Sphingomonas psychrolutea</name>
    <dbReference type="NCBI Taxonomy" id="1259676"/>
    <lineage>
        <taxon>Bacteria</taxon>
        <taxon>Pseudomonadati</taxon>
        <taxon>Pseudomonadota</taxon>
        <taxon>Alphaproteobacteria</taxon>
        <taxon>Sphingomonadales</taxon>
        <taxon>Sphingomonadaceae</taxon>
        <taxon>Sphingomonas</taxon>
    </lineage>
</organism>